<gene>
    <name evidence="4" type="ORF">BKE38_27885</name>
</gene>
<name>A0A1V2GU34_9PROT</name>
<dbReference type="InterPro" id="IPR002563">
    <property type="entry name" value="Flavin_Rdtase-like_dom"/>
</dbReference>
<evidence type="ECO:0000313" key="5">
    <source>
        <dbReference type="Proteomes" id="UP000188879"/>
    </source>
</evidence>
<accession>A0A1V2GU34</accession>
<dbReference type="PANTHER" id="PTHR30466:SF11">
    <property type="entry name" value="FLAVIN-DEPENDENT MONOOXYGENASE, REDUCTASE SUBUNIT HSAB"/>
    <property type="match status" value="1"/>
</dbReference>
<dbReference type="PANTHER" id="PTHR30466">
    <property type="entry name" value="FLAVIN REDUCTASE"/>
    <property type="match status" value="1"/>
</dbReference>
<sequence>MQAQALPRVEGPPDAATFRRCMRGQAGTVAVITCGEGDSRTGLTATAVCPVTDAPPTVLVCVNAGASAHPVIRATGRFGVSFLAGDQQEIAGRFAGRGGVAGAARYDGAAWHQAPSGAPLLQEALVSFDCVLEAEHRHGSHSIFIGRIDAARWREDAAPLLYLDGRFGHFAVPPSA</sequence>
<dbReference type="SUPFAM" id="SSF50475">
    <property type="entry name" value="FMN-binding split barrel"/>
    <property type="match status" value="1"/>
</dbReference>
<dbReference type="Proteomes" id="UP000188879">
    <property type="component" value="Unassembled WGS sequence"/>
</dbReference>
<dbReference type="EMBL" id="MLCO01000413">
    <property type="protein sequence ID" value="ONG44620.1"/>
    <property type="molecule type" value="Genomic_DNA"/>
</dbReference>
<dbReference type="AlphaFoldDB" id="A0A1V2GU34"/>
<dbReference type="Gene3D" id="2.30.110.10">
    <property type="entry name" value="Electron Transport, Fmn-binding Protein, Chain A"/>
    <property type="match status" value="1"/>
</dbReference>
<keyword evidence="2" id="KW-0560">Oxidoreductase</keyword>
<feature type="domain" description="Flavin reductase like" evidence="3">
    <location>
        <begin position="22"/>
        <end position="169"/>
    </location>
</feature>
<comment type="similarity">
    <text evidence="1">Belongs to the non-flavoprotein flavin reductase family.</text>
</comment>
<dbReference type="RefSeq" id="WP_076960481.1">
    <property type="nucleotide sequence ID" value="NZ_MLCO01000413.1"/>
</dbReference>
<evidence type="ECO:0000256" key="1">
    <source>
        <dbReference type="ARBA" id="ARBA00008898"/>
    </source>
</evidence>
<protein>
    <submittedName>
        <fullName evidence="4">Flavin reductase</fullName>
    </submittedName>
</protein>
<comment type="caution">
    <text evidence="4">The sequence shown here is derived from an EMBL/GenBank/DDBJ whole genome shotgun (WGS) entry which is preliminary data.</text>
</comment>
<dbReference type="InterPro" id="IPR012349">
    <property type="entry name" value="Split_barrel_FMN-bd"/>
</dbReference>
<dbReference type="InterPro" id="IPR050268">
    <property type="entry name" value="NADH-dep_flavin_reductase"/>
</dbReference>
<evidence type="ECO:0000313" key="4">
    <source>
        <dbReference type="EMBL" id="ONG44620.1"/>
    </source>
</evidence>
<dbReference type="GO" id="GO:0042602">
    <property type="term" value="F:riboflavin reductase (NADPH) activity"/>
    <property type="evidence" value="ECO:0007669"/>
    <property type="project" value="TreeGrafter"/>
</dbReference>
<evidence type="ECO:0000256" key="2">
    <source>
        <dbReference type="ARBA" id="ARBA00023002"/>
    </source>
</evidence>
<keyword evidence="5" id="KW-1185">Reference proteome</keyword>
<dbReference type="SMART" id="SM00903">
    <property type="entry name" value="Flavin_Reduct"/>
    <property type="match status" value="1"/>
</dbReference>
<dbReference type="GO" id="GO:0010181">
    <property type="term" value="F:FMN binding"/>
    <property type="evidence" value="ECO:0007669"/>
    <property type="project" value="InterPro"/>
</dbReference>
<organism evidence="4 5">
    <name type="scientific">Teichococcus deserti</name>
    <dbReference type="NCBI Taxonomy" id="1817963"/>
    <lineage>
        <taxon>Bacteria</taxon>
        <taxon>Pseudomonadati</taxon>
        <taxon>Pseudomonadota</taxon>
        <taxon>Alphaproteobacteria</taxon>
        <taxon>Acetobacterales</taxon>
        <taxon>Roseomonadaceae</taxon>
        <taxon>Roseomonas</taxon>
    </lineage>
</organism>
<dbReference type="OrthoDB" id="9789254at2"/>
<reference evidence="4 5" key="1">
    <citation type="submission" date="2016-10" db="EMBL/GenBank/DDBJ databases">
        <title>Draft Genome sequence of Roseomonas sp. strain M3.</title>
        <authorList>
            <person name="Subhash Y."/>
            <person name="Lee S."/>
        </authorList>
    </citation>
    <scope>NUCLEOTIDE SEQUENCE [LARGE SCALE GENOMIC DNA]</scope>
    <source>
        <strain evidence="4 5">M3</strain>
    </source>
</reference>
<proteinExistence type="inferred from homology"/>
<dbReference type="Pfam" id="PF01613">
    <property type="entry name" value="Flavin_Reduct"/>
    <property type="match status" value="1"/>
</dbReference>
<evidence type="ECO:0000259" key="3">
    <source>
        <dbReference type="SMART" id="SM00903"/>
    </source>
</evidence>